<feature type="compositionally biased region" description="Polar residues" evidence="1">
    <location>
        <begin position="349"/>
        <end position="366"/>
    </location>
</feature>
<feature type="compositionally biased region" description="Pro residues" evidence="1">
    <location>
        <begin position="282"/>
        <end position="300"/>
    </location>
</feature>
<name>A0A9X3PG00_9ACTN</name>
<comment type="caution">
    <text evidence="3">The sequence shown here is derived from an EMBL/GenBank/DDBJ whole genome shotgun (WGS) entry which is preliminary data.</text>
</comment>
<proteinExistence type="predicted"/>
<keyword evidence="2" id="KW-0472">Membrane</keyword>
<feature type="compositionally biased region" description="Low complexity" evidence="1">
    <location>
        <begin position="103"/>
        <end position="148"/>
    </location>
</feature>
<sequence length="500" mass="50043">MTSEQGNPPEKGEGSEDQNAAERVETDAAETAPSPEPVTADESADAVPETPAADESAAEPPAEAAAAPEPEAPQAEPAAPETPAEPAAPSIDEGVTEAMPTSALADAEIPAAPAADTSSAPMADAAPEPEAPQAAPEPEAPQAAPKAASADEDVTQAIPTAASIDVDIPAAPAADRAPEQVAPSEPEPPAAQAPPSAPQFDGSQFDGDGTQILRLGPSQPSSPPAPAADPYEEHTQVLPPQGVSGFNAPAPYGEQAAQSPASAWPSPPPNPLANPDAAQAPAPSPVHSPGAVPPPPPAPANPYAQPQSAYQAPPPAAPQPPTQSDDTQKLIIGAHNPYSEPPAMGQGYDPNQQAQSQPGMGPQYSQPGMPPGSVPPGYQGAPQPAKGGGSKKMLLPILLIVGALVVAAAGVGVYFLLFAAPKFEEDGCVRHTSGDQAEAIDCADATEGEDYEIVQKVGDGQECADAGRETLTVGEDVYCLALLGAPEDGEGGGEPTEEAS</sequence>
<dbReference type="Proteomes" id="UP001146067">
    <property type="component" value="Unassembled WGS sequence"/>
</dbReference>
<accession>A0A9X3PG00</accession>
<keyword evidence="2" id="KW-1133">Transmembrane helix</keyword>
<feature type="compositionally biased region" description="Pro residues" evidence="1">
    <location>
        <begin position="185"/>
        <end position="197"/>
    </location>
</feature>
<feature type="region of interest" description="Disordered" evidence="1">
    <location>
        <begin position="1"/>
        <end position="387"/>
    </location>
</feature>
<keyword evidence="2" id="KW-0812">Transmembrane</keyword>
<organism evidence="3 4">
    <name type="scientific">Glycomyces luteolus</name>
    <dbReference type="NCBI Taxonomy" id="2670330"/>
    <lineage>
        <taxon>Bacteria</taxon>
        <taxon>Bacillati</taxon>
        <taxon>Actinomycetota</taxon>
        <taxon>Actinomycetes</taxon>
        <taxon>Glycomycetales</taxon>
        <taxon>Glycomycetaceae</taxon>
        <taxon>Glycomyces</taxon>
    </lineage>
</organism>
<dbReference type="EMBL" id="JAPZVP010000028">
    <property type="protein sequence ID" value="MDA1362775.1"/>
    <property type="molecule type" value="Genomic_DNA"/>
</dbReference>
<dbReference type="RefSeq" id="WP_270112858.1">
    <property type="nucleotide sequence ID" value="NZ_JAPZVP010000028.1"/>
</dbReference>
<evidence type="ECO:0000313" key="3">
    <source>
        <dbReference type="EMBL" id="MDA1362775.1"/>
    </source>
</evidence>
<feature type="compositionally biased region" description="Low complexity" evidence="1">
    <location>
        <begin position="301"/>
        <end position="311"/>
    </location>
</feature>
<gene>
    <name evidence="3" type="ORF">O1R50_24365</name>
</gene>
<feature type="compositionally biased region" description="Low complexity" evidence="1">
    <location>
        <begin position="48"/>
        <end position="89"/>
    </location>
</feature>
<evidence type="ECO:0000256" key="2">
    <source>
        <dbReference type="SAM" id="Phobius"/>
    </source>
</evidence>
<feature type="compositionally biased region" description="Pro residues" evidence="1">
    <location>
        <begin position="312"/>
        <end position="321"/>
    </location>
</feature>
<feature type="transmembrane region" description="Helical" evidence="2">
    <location>
        <begin position="393"/>
        <end position="417"/>
    </location>
</feature>
<feature type="compositionally biased region" description="Low complexity" evidence="1">
    <location>
        <begin position="161"/>
        <end position="184"/>
    </location>
</feature>
<dbReference type="AlphaFoldDB" id="A0A9X3PG00"/>
<feature type="compositionally biased region" description="Basic and acidic residues" evidence="1">
    <location>
        <begin position="10"/>
        <end position="26"/>
    </location>
</feature>
<evidence type="ECO:0000313" key="4">
    <source>
        <dbReference type="Proteomes" id="UP001146067"/>
    </source>
</evidence>
<reference evidence="3" key="1">
    <citation type="submission" date="2022-12" db="EMBL/GenBank/DDBJ databases">
        <title>Gycomyces niveus sp.nov.,a novel actinomycete isolated from soil in Shouguan.</title>
        <authorList>
            <person name="Yang X."/>
        </authorList>
    </citation>
    <scope>NUCLEOTIDE SEQUENCE</scope>
    <source>
        <strain evidence="3">NEAU-A15</strain>
    </source>
</reference>
<evidence type="ECO:0000256" key="1">
    <source>
        <dbReference type="SAM" id="MobiDB-lite"/>
    </source>
</evidence>
<protein>
    <submittedName>
        <fullName evidence="3">Uncharacterized protein</fullName>
    </submittedName>
</protein>
<keyword evidence="4" id="KW-1185">Reference proteome</keyword>